<reference evidence="2" key="1">
    <citation type="submission" date="2016-04" db="EMBL/GenBank/DDBJ databases">
        <authorList>
            <person name="Evans L.H."/>
            <person name="Alamgir A."/>
            <person name="Owens N."/>
            <person name="Weber N.D."/>
            <person name="Virtaneva K."/>
            <person name="Barbian K."/>
            <person name="Babar A."/>
            <person name="Rosenke K."/>
        </authorList>
    </citation>
    <scope>NUCLEOTIDE SEQUENCE</scope>
    <source>
        <strain evidence="2">86-2</strain>
    </source>
</reference>
<dbReference type="Pfam" id="PF10748">
    <property type="entry name" value="HofP"/>
    <property type="match status" value="1"/>
</dbReference>
<evidence type="ECO:0008006" key="3">
    <source>
        <dbReference type="Google" id="ProtNLM"/>
    </source>
</evidence>
<evidence type="ECO:0000256" key="1">
    <source>
        <dbReference type="SAM" id="MobiDB-lite"/>
    </source>
</evidence>
<dbReference type="EMBL" id="FLUA01000091">
    <property type="protein sequence ID" value="SBV69821.1"/>
    <property type="molecule type" value="Genomic_DNA"/>
</dbReference>
<feature type="compositionally biased region" description="Basic and acidic residues" evidence="1">
    <location>
        <begin position="125"/>
        <end position="134"/>
    </location>
</feature>
<accession>A0A212IT21</accession>
<organism evidence="2">
    <name type="scientific">uncultured Citrobacter sp</name>
    <dbReference type="NCBI Taxonomy" id="200446"/>
    <lineage>
        <taxon>Bacteria</taxon>
        <taxon>Pseudomonadati</taxon>
        <taxon>Pseudomonadota</taxon>
        <taxon>Gammaproteobacteria</taxon>
        <taxon>Enterobacterales</taxon>
        <taxon>Enterobacteriaceae</taxon>
        <taxon>Citrobacter</taxon>
        <taxon>environmental samples</taxon>
    </lineage>
</organism>
<name>A0A212IT21_9ENTR</name>
<sequence length="134" mass="14954">MKGKNAVLVALSLLMLTGMRDPFRQPEDHCHGAELAQWQYQGMVSRGERNIGLLQDGQHHWRRVEQHEVLDNGWTIVQLTAQTLTMSTGKECDPPQWQWQRQGEGNEAMDTGGVDRHPAAGSGRKKPERDAGGG</sequence>
<feature type="region of interest" description="Disordered" evidence="1">
    <location>
        <begin position="87"/>
        <end position="134"/>
    </location>
</feature>
<dbReference type="RefSeq" id="WP_042998414.1">
    <property type="nucleotide sequence ID" value="NZ_LT598674.1"/>
</dbReference>
<gene>
    <name evidence="2" type="primary">yrfA</name>
    <name evidence="2" type="ORF">KL86CIT2_880026</name>
</gene>
<proteinExistence type="predicted"/>
<dbReference type="AlphaFoldDB" id="A0A212IT21"/>
<dbReference type="InterPro" id="IPR019684">
    <property type="entry name" value="HofP"/>
</dbReference>
<protein>
    <recommendedName>
        <fullName evidence="3">DUF2531 family protein</fullName>
    </recommendedName>
</protein>
<evidence type="ECO:0000313" key="2">
    <source>
        <dbReference type="EMBL" id="SBV69821.1"/>
    </source>
</evidence>